<sequence length="98" mass="11259">MNKQSIHVFAKWQITEGELNTVLDYLPQLAEKSTAEPGNLYYKVYQDNADPNSIMLAEAYQDEEALTAHLNSKHYQDIVVAKIVPLLKERQVMLTHEL</sequence>
<dbReference type="Gene3D" id="3.30.70.100">
    <property type="match status" value="1"/>
</dbReference>
<evidence type="ECO:0000313" key="3">
    <source>
        <dbReference type="Proteomes" id="UP001501772"/>
    </source>
</evidence>
<organism evidence="2 3">
    <name type="scientific">Pedobacter jeongneungensis</name>
    <dbReference type="NCBI Taxonomy" id="947309"/>
    <lineage>
        <taxon>Bacteria</taxon>
        <taxon>Pseudomonadati</taxon>
        <taxon>Bacteroidota</taxon>
        <taxon>Sphingobacteriia</taxon>
        <taxon>Sphingobacteriales</taxon>
        <taxon>Sphingobacteriaceae</taxon>
        <taxon>Pedobacter</taxon>
    </lineage>
</organism>
<feature type="domain" description="ABM" evidence="1">
    <location>
        <begin position="6"/>
        <end position="98"/>
    </location>
</feature>
<name>A0ABP8BGZ2_9SPHI</name>
<dbReference type="Proteomes" id="UP001501772">
    <property type="component" value="Unassembled WGS sequence"/>
</dbReference>
<protein>
    <recommendedName>
        <fullName evidence="1">ABM domain-containing protein</fullName>
    </recommendedName>
</protein>
<gene>
    <name evidence="2" type="ORF">GCM10022289_27360</name>
</gene>
<keyword evidence="3" id="KW-1185">Reference proteome</keyword>
<accession>A0ABP8BGZ2</accession>
<dbReference type="SUPFAM" id="SSF54909">
    <property type="entry name" value="Dimeric alpha+beta barrel"/>
    <property type="match status" value="1"/>
</dbReference>
<dbReference type="InterPro" id="IPR050744">
    <property type="entry name" value="AI-2_Isomerase_LsrG"/>
</dbReference>
<dbReference type="InterPro" id="IPR007138">
    <property type="entry name" value="ABM_dom"/>
</dbReference>
<dbReference type="EMBL" id="BAABBY010000006">
    <property type="protein sequence ID" value="GAA4206420.1"/>
    <property type="molecule type" value="Genomic_DNA"/>
</dbReference>
<dbReference type="PROSITE" id="PS51725">
    <property type="entry name" value="ABM"/>
    <property type="match status" value="1"/>
</dbReference>
<comment type="caution">
    <text evidence="2">The sequence shown here is derived from an EMBL/GenBank/DDBJ whole genome shotgun (WGS) entry which is preliminary data.</text>
</comment>
<dbReference type="PANTHER" id="PTHR33336:SF3">
    <property type="entry name" value="ABM DOMAIN-CONTAINING PROTEIN"/>
    <property type="match status" value="1"/>
</dbReference>
<dbReference type="PANTHER" id="PTHR33336">
    <property type="entry name" value="QUINOL MONOOXYGENASE YGIN-RELATED"/>
    <property type="match status" value="1"/>
</dbReference>
<dbReference type="RefSeq" id="WP_344852025.1">
    <property type="nucleotide sequence ID" value="NZ_BAABBY010000006.1"/>
</dbReference>
<reference evidence="3" key="1">
    <citation type="journal article" date="2019" name="Int. J. Syst. Evol. Microbiol.">
        <title>The Global Catalogue of Microorganisms (GCM) 10K type strain sequencing project: providing services to taxonomists for standard genome sequencing and annotation.</title>
        <authorList>
            <consortium name="The Broad Institute Genomics Platform"/>
            <consortium name="The Broad Institute Genome Sequencing Center for Infectious Disease"/>
            <person name="Wu L."/>
            <person name="Ma J."/>
        </authorList>
    </citation>
    <scope>NUCLEOTIDE SEQUENCE [LARGE SCALE GENOMIC DNA]</scope>
    <source>
        <strain evidence="3">JCM 17626</strain>
    </source>
</reference>
<proteinExistence type="predicted"/>
<dbReference type="Pfam" id="PF03992">
    <property type="entry name" value="ABM"/>
    <property type="match status" value="1"/>
</dbReference>
<dbReference type="InterPro" id="IPR011008">
    <property type="entry name" value="Dimeric_a/b-barrel"/>
</dbReference>
<evidence type="ECO:0000313" key="2">
    <source>
        <dbReference type="EMBL" id="GAA4206420.1"/>
    </source>
</evidence>
<evidence type="ECO:0000259" key="1">
    <source>
        <dbReference type="PROSITE" id="PS51725"/>
    </source>
</evidence>